<keyword evidence="3" id="KW-0949">S-adenosyl-L-methionine</keyword>
<dbReference type="PROSITE" id="PS51683">
    <property type="entry name" value="SAM_OMT_II"/>
    <property type="match status" value="1"/>
</dbReference>
<evidence type="ECO:0000313" key="6">
    <source>
        <dbReference type="EMBL" id="EPS32305.1"/>
    </source>
</evidence>
<dbReference type="PANTHER" id="PTHR43712">
    <property type="entry name" value="PUTATIVE (AFU_ORTHOLOGUE AFUA_4G14580)-RELATED"/>
    <property type="match status" value="1"/>
</dbReference>
<dbReference type="GO" id="GO:0008171">
    <property type="term" value="F:O-methyltransferase activity"/>
    <property type="evidence" value="ECO:0007669"/>
    <property type="project" value="InterPro"/>
</dbReference>
<evidence type="ECO:0008006" key="8">
    <source>
        <dbReference type="Google" id="ProtNLM"/>
    </source>
</evidence>
<sequence length="341" mass="39173">MHDWSDENCKVILGHIAAAMEEGYSKLLIEDHILPDENAAYLESLMDMIVMVWCPGNERTRQRWTKLLESVDLEVKKFWLPDGLGPGIVEAELKQKPKSLTYNVSAEDTQPIVYSHINGTLDEILDRFQVSELCKGWPVYRDASEWSNYRDLFVKDGGFVWTTWSGGLSVDEFIKVSREGRERGDFIMHRENSTLVDLNPVKLRAVGKMKATITQRFNIQGCSVDIECDCRFQFFCKKIPSKSGSLEWKTQYVKLIYEKDKMIPVDGQSVPKFDEAQLNLYPEGYRYLGLAQSTLGHQVLPGLPTLNNKAFFEMYDAINLWLQGDDIGRLLGVPETRLERR</sequence>
<dbReference type="STRING" id="933388.S7ZNR5"/>
<dbReference type="HOGENOM" id="CLU_814091_0_0_1"/>
<dbReference type="SUPFAM" id="SSF53335">
    <property type="entry name" value="S-adenosyl-L-methionine-dependent methyltransferases"/>
    <property type="match status" value="1"/>
</dbReference>
<dbReference type="PhylomeDB" id="S7ZNR5"/>
<feature type="domain" description="SnoaL-like" evidence="5">
    <location>
        <begin position="123"/>
        <end position="221"/>
    </location>
</feature>
<dbReference type="GO" id="GO:0032259">
    <property type="term" value="P:methylation"/>
    <property type="evidence" value="ECO:0007669"/>
    <property type="project" value="UniProtKB-KW"/>
</dbReference>
<protein>
    <recommendedName>
        <fullName evidence="8">SnoaL-like domain-containing protein</fullName>
    </recommendedName>
</protein>
<evidence type="ECO:0000256" key="1">
    <source>
        <dbReference type="ARBA" id="ARBA00022603"/>
    </source>
</evidence>
<dbReference type="InterPro" id="IPR001077">
    <property type="entry name" value="COMT_C"/>
</dbReference>
<dbReference type="GO" id="GO:0044550">
    <property type="term" value="P:secondary metabolite biosynthetic process"/>
    <property type="evidence" value="ECO:0007669"/>
    <property type="project" value="UniProtKB-ARBA"/>
</dbReference>
<dbReference type="AlphaFoldDB" id="S7ZNR5"/>
<dbReference type="Proteomes" id="UP000019376">
    <property type="component" value="Unassembled WGS sequence"/>
</dbReference>
<dbReference type="InterPro" id="IPR016461">
    <property type="entry name" value="COMT-like"/>
</dbReference>
<proteinExistence type="predicted"/>
<dbReference type="SUPFAM" id="SSF54427">
    <property type="entry name" value="NTF2-like"/>
    <property type="match status" value="1"/>
</dbReference>
<evidence type="ECO:0000256" key="2">
    <source>
        <dbReference type="ARBA" id="ARBA00022679"/>
    </source>
</evidence>
<feature type="domain" description="O-methyltransferase C-terminal" evidence="4">
    <location>
        <begin position="1"/>
        <end position="69"/>
    </location>
</feature>
<dbReference type="InterPro" id="IPR032710">
    <property type="entry name" value="NTF2-like_dom_sf"/>
</dbReference>
<dbReference type="OrthoDB" id="2533647at2759"/>
<dbReference type="InterPro" id="IPR037401">
    <property type="entry name" value="SnoaL-like"/>
</dbReference>
<dbReference type="PANTHER" id="PTHR43712:SF1">
    <property type="entry name" value="HYPOTHETICAL O-METHYLTRANSFERASE (EUROFUNG)-RELATED"/>
    <property type="match status" value="1"/>
</dbReference>
<evidence type="ECO:0000256" key="3">
    <source>
        <dbReference type="ARBA" id="ARBA00022691"/>
    </source>
</evidence>
<dbReference type="Pfam" id="PF00891">
    <property type="entry name" value="Methyltransf_2"/>
    <property type="match status" value="1"/>
</dbReference>
<accession>S7ZNR5</accession>
<reference evidence="6 7" key="1">
    <citation type="journal article" date="2013" name="PLoS ONE">
        <title>Genomic and secretomic analyses reveal unique features of the lignocellulolytic enzyme system of Penicillium decumbens.</title>
        <authorList>
            <person name="Liu G."/>
            <person name="Zhang L."/>
            <person name="Wei X."/>
            <person name="Zou G."/>
            <person name="Qin Y."/>
            <person name="Ma L."/>
            <person name="Li J."/>
            <person name="Zheng H."/>
            <person name="Wang S."/>
            <person name="Wang C."/>
            <person name="Xun L."/>
            <person name="Zhao G.-P."/>
            <person name="Zhou Z."/>
            <person name="Qu Y."/>
        </authorList>
    </citation>
    <scope>NUCLEOTIDE SEQUENCE [LARGE SCALE GENOMIC DNA]</scope>
    <source>
        <strain evidence="7">114-2 / CGMCC 5302</strain>
    </source>
</reference>
<organism evidence="6 7">
    <name type="scientific">Penicillium oxalicum (strain 114-2 / CGMCC 5302)</name>
    <name type="common">Penicillium decumbens</name>
    <dbReference type="NCBI Taxonomy" id="933388"/>
    <lineage>
        <taxon>Eukaryota</taxon>
        <taxon>Fungi</taxon>
        <taxon>Dikarya</taxon>
        <taxon>Ascomycota</taxon>
        <taxon>Pezizomycotina</taxon>
        <taxon>Eurotiomycetes</taxon>
        <taxon>Eurotiomycetidae</taxon>
        <taxon>Eurotiales</taxon>
        <taxon>Aspergillaceae</taxon>
        <taxon>Penicillium</taxon>
    </lineage>
</organism>
<gene>
    <name evidence="6" type="ORF">PDE_07265</name>
</gene>
<dbReference type="Pfam" id="PF13577">
    <property type="entry name" value="SnoaL_4"/>
    <property type="match status" value="1"/>
</dbReference>
<evidence type="ECO:0000259" key="4">
    <source>
        <dbReference type="Pfam" id="PF00891"/>
    </source>
</evidence>
<evidence type="ECO:0000313" key="7">
    <source>
        <dbReference type="Proteomes" id="UP000019376"/>
    </source>
</evidence>
<dbReference type="InterPro" id="IPR029063">
    <property type="entry name" value="SAM-dependent_MTases_sf"/>
</dbReference>
<keyword evidence="7" id="KW-1185">Reference proteome</keyword>
<name>S7ZNR5_PENO1</name>
<dbReference type="EMBL" id="KB644414">
    <property type="protein sequence ID" value="EPS32305.1"/>
    <property type="molecule type" value="Genomic_DNA"/>
</dbReference>
<dbReference type="eggNOG" id="ENOG502S2GX">
    <property type="taxonomic scope" value="Eukaryota"/>
</dbReference>
<dbReference type="Gene3D" id="3.40.50.150">
    <property type="entry name" value="Vaccinia Virus protein VP39"/>
    <property type="match status" value="1"/>
</dbReference>
<keyword evidence="2" id="KW-0808">Transferase</keyword>
<keyword evidence="1" id="KW-0489">Methyltransferase</keyword>
<evidence type="ECO:0000259" key="5">
    <source>
        <dbReference type="Pfam" id="PF13577"/>
    </source>
</evidence>